<dbReference type="SUPFAM" id="SSF53098">
    <property type="entry name" value="Ribonuclease H-like"/>
    <property type="match status" value="1"/>
</dbReference>
<dbReference type="GO" id="GO:0015074">
    <property type="term" value="P:DNA integration"/>
    <property type="evidence" value="ECO:0007669"/>
    <property type="project" value="InterPro"/>
</dbReference>
<dbReference type="GO" id="GO:0003676">
    <property type="term" value="F:nucleic acid binding"/>
    <property type="evidence" value="ECO:0007669"/>
    <property type="project" value="InterPro"/>
</dbReference>
<evidence type="ECO:0000256" key="1">
    <source>
        <dbReference type="SAM" id="MobiDB-lite"/>
    </source>
</evidence>
<dbReference type="PANTHER" id="PTHR37984">
    <property type="entry name" value="PROTEIN CBG26694"/>
    <property type="match status" value="1"/>
</dbReference>
<dbReference type="InterPro" id="IPR001584">
    <property type="entry name" value="Integrase_cat-core"/>
</dbReference>
<sequence>MKSRIVAATSEPSDTATTCSNTKSPPPSGATNDSRRSPGHLCNEVCSLFLCLVAQPRRRHRTPPEVPFFSWNMPSEPWARLDVGLSGLNWLVIVDAYSKWLDMIPLSKRAKTNIIKHCRRLFATFDLPRYIVSDNGPQFVSEEFAKFCRSSNIVHTLEQ</sequence>
<feature type="region of interest" description="Disordered" evidence="1">
    <location>
        <begin position="1"/>
        <end position="36"/>
    </location>
</feature>
<reference evidence="3" key="1">
    <citation type="journal article" date="2014" name="Nat. Genet.">
        <title>Genome and transcriptome of the porcine whipworm Trichuris suis.</title>
        <authorList>
            <person name="Jex A.R."/>
            <person name="Nejsum P."/>
            <person name="Schwarz E.M."/>
            <person name="Hu L."/>
            <person name="Young N.D."/>
            <person name="Hall R.S."/>
            <person name="Korhonen P.K."/>
            <person name="Liao S."/>
            <person name="Thamsborg S."/>
            <person name="Xia J."/>
            <person name="Xu P."/>
            <person name="Wang S."/>
            <person name="Scheerlinck J.P."/>
            <person name="Hofmann A."/>
            <person name="Sternberg P.W."/>
            <person name="Wang J."/>
            <person name="Gasser R.B."/>
        </authorList>
    </citation>
    <scope>NUCLEOTIDE SEQUENCE [LARGE SCALE GENOMIC DNA]</scope>
    <source>
        <strain evidence="3">DCEP-RM93F</strain>
    </source>
</reference>
<dbReference type="PROSITE" id="PS50994">
    <property type="entry name" value="INTEGRASE"/>
    <property type="match status" value="1"/>
</dbReference>
<feature type="domain" description="Integrase catalytic" evidence="2">
    <location>
        <begin position="63"/>
        <end position="159"/>
    </location>
</feature>
<gene>
    <name evidence="3" type="ORF">M514_27718</name>
</gene>
<dbReference type="Proteomes" id="UP000030758">
    <property type="component" value="Unassembled WGS sequence"/>
</dbReference>
<feature type="compositionally biased region" description="Polar residues" evidence="1">
    <location>
        <begin position="10"/>
        <end position="23"/>
    </location>
</feature>
<dbReference type="Gene3D" id="3.30.420.10">
    <property type="entry name" value="Ribonuclease H-like superfamily/Ribonuclease H"/>
    <property type="match status" value="1"/>
</dbReference>
<dbReference type="AlphaFoldDB" id="A0A085MSA6"/>
<dbReference type="InterPro" id="IPR050951">
    <property type="entry name" value="Retrovirus_Pol_polyprotein"/>
</dbReference>
<dbReference type="InterPro" id="IPR012337">
    <property type="entry name" value="RNaseH-like_sf"/>
</dbReference>
<organism evidence="3">
    <name type="scientific">Trichuris suis</name>
    <name type="common">pig whipworm</name>
    <dbReference type="NCBI Taxonomy" id="68888"/>
    <lineage>
        <taxon>Eukaryota</taxon>
        <taxon>Metazoa</taxon>
        <taxon>Ecdysozoa</taxon>
        <taxon>Nematoda</taxon>
        <taxon>Enoplea</taxon>
        <taxon>Dorylaimia</taxon>
        <taxon>Trichinellida</taxon>
        <taxon>Trichuridae</taxon>
        <taxon>Trichuris</taxon>
    </lineage>
</organism>
<evidence type="ECO:0000313" key="3">
    <source>
        <dbReference type="EMBL" id="KFD60102.1"/>
    </source>
</evidence>
<dbReference type="EMBL" id="KL367694">
    <property type="protein sequence ID" value="KFD60102.1"/>
    <property type="molecule type" value="Genomic_DNA"/>
</dbReference>
<name>A0A085MSA6_9BILA</name>
<evidence type="ECO:0000259" key="2">
    <source>
        <dbReference type="PROSITE" id="PS50994"/>
    </source>
</evidence>
<dbReference type="InterPro" id="IPR036397">
    <property type="entry name" value="RNaseH_sf"/>
</dbReference>
<protein>
    <recommendedName>
        <fullName evidence="2">Integrase catalytic domain-containing protein</fullName>
    </recommendedName>
</protein>
<proteinExistence type="predicted"/>
<accession>A0A085MSA6</accession>
<dbReference type="PANTHER" id="PTHR37984:SF5">
    <property type="entry name" value="PROTEIN NYNRIN-LIKE"/>
    <property type="match status" value="1"/>
</dbReference>
<dbReference type="Pfam" id="PF00665">
    <property type="entry name" value="rve"/>
    <property type="match status" value="1"/>
</dbReference>